<keyword evidence="2" id="KW-0472">Membrane</keyword>
<dbReference type="Gene3D" id="2.60.40.1120">
    <property type="entry name" value="Carboxypeptidase-like, regulatory domain"/>
    <property type="match status" value="1"/>
</dbReference>
<keyword evidence="4" id="KW-0732">Signal</keyword>
<dbReference type="RefSeq" id="WP_110171568.1">
    <property type="nucleotide sequence ID" value="NZ_CP015136.1"/>
</dbReference>
<organism evidence="6 7">
    <name type="scientific">Luteitalea pratensis</name>
    <dbReference type="NCBI Taxonomy" id="1855912"/>
    <lineage>
        <taxon>Bacteria</taxon>
        <taxon>Pseudomonadati</taxon>
        <taxon>Acidobacteriota</taxon>
        <taxon>Vicinamibacteria</taxon>
        <taxon>Vicinamibacterales</taxon>
        <taxon>Vicinamibacteraceae</taxon>
        <taxon>Luteitalea</taxon>
    </lineage>
</organism>
<dbReference type="KEGG" id="abac:LuPra_03087"/>
<dbReference type="Pfam" id="PF13620">
    <property type="entry name" value="CarboxypepD_reg"/>
    <property type="match status" value="1"/>
</dbReference>
<evidence type="ECO:0000259" key="5">
    <source>
        <dbReference type="Pfam" id="PF25183"/>
    </source>
</evidence>
<evidence type="ECO:0000313" key="6">
    <source>
        <dbReference type="EMBL" id="AMY09860.1"/>
    </source>
</evidence>
<reference evidence="6 7" key="1">
    <citation type="journal article" date="2016" name="Genome Announc.">
        <title>First Complete Genome Sequence of a Subdivision 6 Acidobacterium Strain.</title>
        <authorList>
            <person name="Huang S."/>
            <person name="Vieira S."/>
            <person name="Bunk B."/>
            <person name="Riedel T."/>
            <person name="Sproer C."/>
            <person name="Overmann J."/>
        </authorList>
    </citation>
    <scope>NUCLEOTIDE SEQUENCE [LARGE SCALE GENOMIC DNA]</scope>
    <source>
        <strain evidence="7">DSM 100886 HEG_-6_39</strain>
    </source>
</reference>
<dbReference type="EMBL" id="CP015136">
    <property type="protein sequence ID" value="AMY09860.1"/>
    <property type="molecule type" value="Genomic_DNA"/>
</dbReference>
<dbReference type="STRING" id="1855912.LuPra_03087"/>
<dbReference type="PATRIC" id="fig|1813736.3.peg.3287"/>
<dbReference type="AlphaFoldDB" id="A0A143PNX0"/>
<sequence length="1039" mass="112412" precursor="true">MRLLRCLLALAVLGLPFAPSAAFAQQTESRLVGIIADSSQSLLPGVTVTVTSKDTGAQRVAVSEADGRFTVTNLPRGTYVVSAALEGFRTGEQTVTLGVGEVKSVDLSLSVAAMAETVTVTAETGVLDASSAKIGVNVTPEEVDNLPVNGRNFANLMTLSPGATTDGNGGWSSIRFNGKSNQQNYLNYDGVDGTYIWDAGPGYLNATGSQFRLQTSMESVAEFRVNAGLAPAESGFGTGGNITVVTKSGANRFTGSVFDYYRDDALDSTNKYDDIKQPLRLDQFGGSVGGPIVSNKVFFFGSYEGLRQDTGLSFVESVPSNVARDQIVAGVPTTSGGGRSPERTRAVVPLLAGFPTETLTSTNPLVGRTSYSSIANQREDSFNGRLDWHFSSSQSMYVRYLYSDGEIDTPDQTVTPRRVLATQKPQNFVASWQSIVRPTVVNELKVGYNRPDTAALAFSPSGYPSEQVSLSGAVGSSSIDGRGTTGIARSGLQFRVTSSAQGAGALFEPGSFSFTDAITMTRGTHTFKAGGEYRRINVGFQFLGGDTYEFNSVADFIDNRPNRVQRAVDSPEFDAQQQYAIGYVQDSWRPTAKLTVDLGLRYEFYSVVQEKNQFAIPFFIEENDFSSDPDNFYEPDYNNIGPRLAATYMINDKTVLRGGLGWFYGPGQFEDRIQPIENYITRYSVSTADVANNGLQYPVSDAVFQTSLSVRGYTHERPDEYNVQYGASVQRELPGAMNLSIAYTGSQGYDLFQRGVSNLIDPITLRRPRPVIGQVDFKTSGGRSQFDALQLGLTRRFRGGLTGGFQYQYAHNTGTTQGSNEAQTAQNTFDFSTEQSANPTDIRHTTNASLVYLFPGDGFWSGGWRLGGILNARSGVPINVVIARPDNISVNGVTVANIQGGNSRGTQRPDLIPGVDPYLKDGGIRWLNPAAFATPQPGTFGNLPRNFLTGPGFWQVDLMGSKDLRFGGNQALQFRIEMFNITNELNYQQPTASLPNGAPGVAFNDSTAGATFGYMLGPLNRTIGLGTQRQMQLSVRYTF</sequence>
<keyword evidence="7" id="KW-1185">Reference proteome</keyword>
<protein>
    <recommendedName>
        <fullName evidence="5">TonB-dependent transporter Oar-like beta-barrel domain-containing protein</fullName>
    </recommendedName>
</protein>
<dbReference type="SUPFAM" id="SSF56935">
    <property type="entry name" value="Porins"/>
    <property type="match status" value="1"/>
</dbReference>
<dbReference type="OrthoDB" id="97893at2"/>
<accession>A0A143PNX0</accession>
<evidence type="ECO:0000256" key="1">
    <source>
        <dbReference type="ARBA" id="ARBA00004442"/>
    </source>
</evidence>
<feature type="signal peptide" evidence="4">
    <location>
        <begin position="1"/>
        <end position="24"/>
    </location>
</feature>
<evidence type="ECO:0000256" key="2">
    <source>
        <dbReference type="ARBA" id="ARBA00023136"/>
    </source>
</evidence>
<dbReference type="Proteomes" id="UP000076079">
    <property type="component" value="Chromosome"/>
</dbReference>
<feature type="domain" description="TonB-dependent transporter Oar-like beta-barrel" evidence="5">
    <location>
        <begin position="245"/>
        <end position="1016"/>
    </location>
</feature>
<dbReference type="GO" id="GO:0009279">
    <property type="term" value="C:cell outer membrane"/>
    <property type="evidence" value="ECO:0007669"/>
    <property type="project" value="UniProtKB-SubCell"/>
</dbReference>
<evidence type="ECO:0000313" key="7">
    <source>
        <dbReference type="Proteomes" id="UP000076079"/>
    </source>
</evidence>
<comment type="subcellular location">
    <subcellularLocation>
        <location evidence="1">Cell outer membrane</location>
    </subcellularLocation>
</comment>
<evidence type="ECO:0000256" key="3">
    <source>
        <dbReference type="ARBA" id="ARBA00023237"/>
    </source>
</evidence>
<dbReference type="InterPro" id="IPR036942">
    <property type="entry name" value="Beta-barrel_TonB_sf"/>
</dbReference>
<dbReference type="InterPro" id="IPR013784">
    <property type="entry name" value="Carb-bd-like_fold"/>
</dbReference>
<gene>
    <name evidence="6" type="ORF">LuPra_03087</name>
</gene>
<feature type="chain" id="PRO_5007511747" description="TonB-dependent transporter Oar-like beta-barrel domain-containing protein" evidence="4">
    <location>
        <begin position="25"/>
        <end position="1039"/>
    </location>
</feature>
<reference evidence="7" key="2">
    <citation type="submission" date="2016-04" db="EMBL/GenBank/DDBJ databases">
        <title>First Complete Genome Sequence of a Subdivision 6 Acidobacterium.</title>
        <authorList>
            <person name="Huang S."/>
            <person name="Vieira S."/>
            <person name="Bunk B."/>
            <person name="Riedel T."/>
            <person name="Sproeer C."/>
            <person name="Overmann J."/>
        </authorList>
    </citation>
    <scope>NUCLEOTIDE SEQUENCE [LARGE SCALE GENOMIC DNA]</scope>
    <source>
        <strain evidence="7">DSM 100886 HEG_-6_39</strain>
    </source>
</reference>
<dbReference type="InterPro" id="IPR057601">
    <property type="entry name" value="Oar-like_b-barrel"/>
</dbReference>
<proteinExistence type="predicted"/>
<dbReference type="SUPFAM" id="SSF49452">
    <property type="entry name" value="Starch-binding domain-like"/>
    <property type="match status" value="1"/>
</dbReference>
<dbReference type="Gene3D" id="2.40.170.20">
    <property type="entry name" value="TonB-dependent receptor, beta-barrel domain"/>
    <property type="match status" value="1"/>
</dbReference>
<evidence type="ECO:0000256" key="4">
    <source>
        <dbReference type="SAM" id="SignalP"/>
    </source>
</evidence>
<name>A0A143PNX0_LUTPR</name>
<keyword evidence="3" id="KW-0998">Cell outer membrane</keyword>
<dbReference type="Pfam" id="PF25183">
    <property type="entry name" value="OMP_b-brl_4"/>
    <property type="match status" value="1"/>
</dbReference>
<dbReference type="GO" id="GO:0030246">
    <property type="term" value="F:carbohydrate binding"/>
    <property type="evidence" value="ECO:0007669"/>
    <property type="project" value="InterPro"/>
</dbReference>